<dbReference type="WBParaSite" id="HPBE_0001542301-mRNA-1">
    <property type="protein sequence ID" value="HPBE_0001542301-mRNA-1"/>
    <property type="gene ID" value="HPBE_0001542301"/>
</dbReference>
<feature type="region of interest" description="Disordered" evidence="1">
    <location>
        <begin position="1"/>
        <end position="39"/>
    </location>
</feature>
<proteinExistence type="predicted"/>
<protein>
    <submittedName>
        <fullName evidence="4">Macro domain-containing protein</fullName>
    </submittedName>
</protein>
<reference evidence="2 3" key="1">
    <citation type="submission" date="2018-11" db="EMBL/GenBank/DDBJ databases">
        <authorList>
            <consortium name="Pathogen Informatics"/>
        </authorList>
    </citation>
    <scope>NUCLEOTIDE SEQUENCE [LARGE SCALE GENOMIC DNA]</scope>
</reference>
<evidence type="ECO:0000256" key="1">
    <source>
        <dbReference type="SAM" id="MobiDB-lite"/>
    </source>
</evidence>
<evidence type="ECO:0000313" key="2">
    <source>
        <dbReference type="EMBL" id="VDP02728.1"/>
    </source>
</evidence>
<name>A0A183G2B7_HELPZ</name>
<evidence type="ECO:0000313" key="3">
    <source>
        <dbReference type="Proteomes" id="UP000050761"/>
    </source>
</evidence>
<dbReference type="Proteomes" id="UP000050761">
    <property type="component" value="Unassembled WGS sequence"/>
</dbReference>
<sequence>MASRGDGRYDEDDLLQSSADEHSDQEDVEMEQIGKAPDKGIETLRQQVEAMGTDAIPNAGKSNEPLLSGLVDIEAISPEVLRAYADQRLRQQWKGAISAGHRWEGSYCIVEALEMSAEAEAYEKVKEAALRLERSRSVTQEIIKTSHRDKEFRDTGSEISIVPARLLKRMGHQGVNLDLYVERIDAPKVNIRDASGNVMKMFDTIKVATTLNGQTESISFFVAQGLDEIVVLGTNALDLFGFRLTRSQTSEIAPQSTENTPLADESENDQRAPVKERVYISPGRLCTLTLTGVQGAAEALLWSSHALVSHGVCAVSTEVFVGPTINKALHRSSWLKLASTFAKAALGGAKVVAVAPPRGELAWKQSRIDTREMMDVARTSAMSMKNNIICMIPLVESTAEPFQTVGLHPRPSSEDPYPRVVVQDFMAALKEFVQCEIPISEAVQPNVKTSGPRRDKDRQETKDYLAVNQRRGIHKRPHGISRGRHYTTMFPNAAVMMTPPCISPQLSFMPQFGTSSGRGRGKRGGRGRGGYKL</sequence>
<feature type="region of interest" description="Disordered" evidence="1">
    <location>
        <begin position="250"/>
        <end position="270"/>
    </location>
</feature>
<organism evidence="3 4">
    <name type="scientific">Heligmosomoides polygyrus</name>
    <name type="common">Parasitic roundworm</name>
    <dbReference type="NCBI Taxonomy" id="6339"/>
    <lineage>
        <taxon>Eukaryota</taxon>
        <taxon>Metazoa</taxon>
        <taxon>Ecdysozoa</taxon>
        <taxon>Nematoda</taxon>
        <taxon>Chromadorea</taxon>
        <taxon>Rhabditida</taxon>
        <taxon>Rhabditina</taxon>
        <taxon>Rhabditomorpha</taxon>
        <taxon>Strongyloidea</taxon>
        <taxon>Heligmosomidae</taxon>
        <taxon>Heligmosomoides</taxon>
    </lineage>
</organism>
<dbReference type="AlphaFoldDB" id="A0A183G2B7"/>
<dbReference type="CDD" id="cd00303">
    <property type="entry name" value="retropepsin_like"/>
    <property type="match status" value="1"/>
</dbReference>
<gene>
    <name evidence="2" type="ORF">HPBE_LOCUS15422</name>
</gene>
<dbReference type="EMBL" id="UZAH01028846">
    <property type="protein sequence ID" value="VDP02728.1"/>
    <property type="molecule type" value="Genomic_DNA"/>
</dbReference>
<reference evidence="4" key="2">
    <citation type="submission" date="2019-09" db="UniProtKB">
        <authorList>
            <consortium name="WormBaseParasite"/>
        </authorList>
    </citation>
    <scope>IDENTIFICATION</scope>
</reference>
<keyword evidence="3" id="KW-1185">Reference proteome</keyword>
<feature type="compositionally biased region" description="Polar residues" evidence="1">
    <location>
        <begin position="250"/>
        <end position="260"/>
    </location>
</feature>
<feature type="compositionally biased region" description="Basic residues" evidence="1">
    <location>
        <begin position="519"/>
        <end position="533"/>
    </location>
</feature>
<evidence type="ECO:0000313" key="4">
    <source>
        <dbReference type="WBParaSite" id="HPBE_0001542301-mRNA-1"/>
    </source>
</evidence>
<accession>A0A183G2B7</accession>
<feature type="region of interest" description="Disordered" evidence="1">
    <location>
        <begin position="511"/>
        <end position="533"/>
    </location>
</feature>
<accession>A0A3P8AZX0</accession>